<evidence type="ECO:0000313" key="1">
    <source>
        <dbReference type="EMBL" id="OWZ20966.1"/>
    </source>
</evidence>
<dbReference type="EMBL" id="NBNE01000271">
    <property type="protein sequence ID" value="OWZ20966.1"/>
    <property type="molecule type" value="Genomic_DNA"/>
</dbReference>
<keyword evidence="2" id="KW-1185">Reference proteome</keyword>
<dbReference type="AlphaFoldDB" id="A0A225WTJ0"/>
<comment type="caution">
    <text evidence="1">The sequence shown here is derived from an EMBL/GenBank/DDBJ whole genome shotgun (WGS) entry which is preliminary data.</text>
</comment>
<accession>A0A225WTJ0</accession>
<gene>
    <name evidence="1" type="ORF">PHMEG_0004561</name>
</gene>
<proteinExistence type="predicted"/>
<reference evidence="2" key="1">
    <citation type="submission" date="2017-03" db="EMBL/GenBank/DDBJ databases">
        <title>Phytopthora megakarya and P. palmivora, two closely related causual agents of cacao black pod achieved similar genome size and gene model numbers by different mechanisms.</title>
        <authorList>
            <person name="Ali S."/>
            <person name="Shao J."/>
            <person name="Larry D.J."/>
            <person name="Kronmiller B."/>
            <person name="Shen D."/>
            <person name="Strem M.D."/>
            <person name="Melnick R.L."/>
            <person name="Guiltinan M.J."/>
            <person name="Tyler B.M."/>
            <person name="Meinhardt L.W."/>
            <person name="Bailey B.A."/>
        </authorList>
    </citation>
    <scope>NUCLEOTIDE SEQUENCE [LARGE SCALE GENOMIC DNA]</scope>
    <source>
        <strain evidence="2">zdho120</strain>
    </source>
</reference>
<sequence>MFTVFLVNVNTLQAHLSQFLLIVVRLLLQLIRRWLQIFNSQLRLTPYHLRLSFVVINNSRYSSSHHYYRHLHRRFYFIQDRGFVIGFPEGNNLLLGLPWLAEANTDVDCKNKTVRPRGSSTGLTINLCPRAQLGVRIAGGRQKAPKVRKRDIQMDNLLFYAKA</sequence>
<dbReference type="Proteomes" id="UP000198211">
    <property type="component" value="Unassembled WGS sequence"/>
</dbReference>
<evidence type="ECO:0000313" key="2">
    <source>
        <dbReference type="Proteomes" id="UP000198211"/>
    </source>
</evidence>
<name>A0A225WTJ0_9STRA</name>
<organism evidence="1 2">
    <name type="scientific">Phytophthora megakarya</name>
    <dbReference type="NCBI Taxonomy" id="4795"/>
    <lineage>
        <taxon>Eukaryota</taxon>
        <taxon>Sar</taxon>
        <taxon>Stramenopiles</taxon>
        <taxon>Oomycota</taxon>
        <taxon>Peronosporomycetes</taxon>
        <taxon>Peronosporales</taxon>
        <taxon>Peronosporaceae</taxon>
        <taxon>Phytophthora</taxon>
    </lineage>
</organism>
<protein>
    <submittedName>
        <fullName evidence="1">Uncharacterized protein</fullName>
    </submittedName>
</protein>